<dbReference type="Proteomes" id="UP001229422">
    <property type="component" value="Chromosome"/>
</dbReference>
<reference evidence="1" key="1">
    <citation type="submission" date="2023-05" db="EMBL/GenBank/DDBJ databases">
        <title>Complete genome sequence of Bacillus subtilis SRCM117797 isolated from Soybean paste.</title>
        <authorList>
            <person name="Abraha H.B."/>
            <person name="Kim K.-P."/>
            <person name="Ryu M.-S."/>
            <person name="Jeong D.-Y."/>
        </authorList>
    </citation>
    <scope>NUCLEOTIDE SEQUENCE</scope>
    <source>
        <strain evidence="1">SRCM117797</strain>
    </source>
</reference>
<evidence type="ECO:0000313" key="2">
    <source>
        <dbReference type="Proteomes" id="UP001229422"/>
    </source>
</evidence>
<gene>
    <name evidence="1" type="ORF">QL281_04745</name>
</gene>
<dbReference type="RefSeq" id="WP_182932282.1">
    <property type="nucleotide sequence ID" value="NZ_CP049924.1"/>
</dbReference>
<proteinExistence type="predicted"/>
<evidence type="ECO:0008006" key="3">
    <source>
        <dbReference type="Google" id="ProtNLM"/>
    </source>
</evidence>
<dbReference type="EMBL" id="CP125292">
    <property type="protein sequence ID" value="WHM22388.1"/>
    <property type="molecule type" value="Genomic_DNA"/>
</dbReference>
<evidence type="ECO:0000313" key="1">
    <source>
        <dbReference type="EMBL" id="WHM22388.1"/>
    </source>
</evidence>
<organism evidence="1 2">
    <name type="scientific">Bacillus subtilis</name>
    <dbReference type="NCBI Taxonomy" id="1423"/>
    <lineage>
        <taxon>Bacteria</taxon>
        <taxon>Bacillati</taxon>
        <taxon>Bacillota</taxon>
        <taxon>Bacilli</taxon>
        <taxon>Bacillales</taxon>
        <taxon>Bacillaceae</taxon>
        <taxon>Bacillus</taxon>
    </lineage>
</organism>
<sequence length="130" mass="15031">MSLLNLIERSMQLKDKVFEALETHPALLLLIDPANIYELAVPEGIESSPPYIVVQEIDYRTTKWADGRPIQDSAVYQIDVYHNSSCDPIFVPIVDVMGRMDFQTTFPINEFLQKERLIRKGYRFEANILL</sequence>
<name>A0AAQ3ESD4_BACIU</name>
<accession>A0AAQ3ESD4</accession>
<protein>
    <recommendedName>
        <fullName evidence="3">DUF3168 domain-containing protein</fullName>
    </recommendedName>
</protein>
<dbReference type="AlphaFoldDB" id="A0AAQ3ESD4"/>